<dbReference type="PROSITE" id="PS50025">
    <property type="entry name" value="LAM_G_DOMAIN"/>
    <property type="match status" value="2"/>
</dbReference>
<dbReference type="PROSITE" id="PS00022">
    <property type="entry name" value="EGF_1"/>
    <property type="match status" value="1"/>
</dbReference>
<keyword evidence="3 6" id="KW-0106">Calcium</keyword>
<dbReference type="CDD" id="cd11304">
    <property type="entry name" value="Cadherin_repeat"/>
    <property type="match status" value="2"/>
</dbReference>
<dbReference type="PRINTS" id="PR00205">
    <property type="entry name" value="CADHERIN"/>
</dbReference>
<evidence type="ECO:0000256" key="3">
    <source>
        <dbReference type="ARBA" id="ARBA00022837"/>
    </source>
</evidence>
<dbReference type="CDD" id="cd00054">
    <property type="entry name" value="EGF_CA"/>
    <property type="match status" value="2"/>
</dbReference>
<dbReference type="CDD" id="cd00110">
    <property type="entry name" value="LamG"/>
    <property type="match status" value="2"/>
</dbReference>
<keyword evidence="4" id="KW-0472">Membrane</keyword>
<dbReference type="Gene3D" id="2.60.120.200">
    <property type="match status" value="2"/>
</dbReference>
<evidence type="ECO:0000313" key="11">
    <source>
        <dbReference type="Proteomes" id="UP000694843"/>
    </source>
</evidence>
<feature type="non-terminal residue" evidence="12">
    <location>
        <position position="1266"/>
    </location>
</feature>
<evidence type="ECO:0000256" key="7">
    <source>
        <dbReference type="PROSITE-ProRule" id="PRU00076"/>
    </source>
</evidence>
<comment type="subcellular location">
    <subcellularLocation>
        <location evidence="1">Membrane</location>
    </subcellularLocation>
</comment>
<dbReference type="OrthoDB" id="6379407at2759"/>
<dbReference type="InterPro" id="IPR015919">
    <property type="entry name" value="Cadherin-like_sf"/>
</dbReference>
<dbReference type="SUPFAM" id="SSF49899">
    <property type="entry name" value="Concanavalin A-like lectins/glucanases"/>
    <property type="match status" value="2"/>
</dbReference>
<proteinExistence type="predicted"/>
<feature type="domain" description="Laminin G" evidence="8">
    <location>
        <begin position="1081"/>
        <end position="1261"/>
    </location>
</feature>
<dbReference type="Pfam" id="PF02210">
    <property type="entry name" value="Laminin_G_2"/>
    <property type="match status" value="1"/>
</dbReference>
<dbReference type="SUPFAM" id="SSF49313">
    <property type="entry name" value="Cadherin-like"/>
    <property type="match status" value="2"/>
</dbReference>
<dbReference type="RefSeq" id="XP_047738648.1">
    <property type="nucleotide sequence ID" value="XM_047882692.1"/>
</dbReference>
<dbReference type="GO" id="GO:0008013">
    <property type="term" value="F:beta-catenin binding"/>
    <property type="evidence" value="ECO:0007669"/>
    <property type="project" value="TreeGrafter"/>
</dbReference>
<feature type="domain" description="Laminin G" evidence="8">
    <location>
        <begin position="825"/>
        <end position="1057"/>
    </location>
</feature>
<evidence type="ECO:0000256" key="4">
    <source>
        <dbReference type="ARBA" id="ARBA00023136"/>
    </source>
</evidence>
<evidence type="ECO:0000259" key="9">
    <source>
        <dbReference type="PROSITE" id="PS50026"/>
    </source>
</evidence>
<feature type="disulfide bond" evidence="7">
    <location>
        <begin position="815"/>
        <end position="824"/>
    </location>
</feature>
<evidence type="ECO:0000313" key="12">
    <source>
        <dbReference type="RefSeq" id="XP_047738648.1"/>
    </source>
</evidence>
<dbReference type="PROSITE" id="PS50268">
    <property type="entry name" value="CADHERIN_2"/>
    <property type="match status" value="2"/>
</dbReference>
<dbReference type="SMART" id="SM00112">
    <property type="entry name" value="CA"/>
    <property type="match status" value="2"/>
</dbReference>
<name>A0A979FPT4_HYAAZ</name>
<dbReference type="PANTHER" id="PTHR24027:SF438">
    <property type="entry name" value="CADHERIN 23"/>
    <property type="match status" value="1"/>
</dbReference>
<evidence type="ECO:0000256" key="6">
    <source>
        <dbReference type="PROSITE-ProRule" id="PRU00043"/>
    </source>
</evidence>
<keyword evidence="2" id="KW-0677">Repeat</keyword>
<keyword evidence="7" id="KW-0245">EGF-like domain</keyword>
<dbReference type="SUPFAM" id="SSF57196">
    <property type="entry name" value="EGF/Laminin"/>
    <property type="match status" value="1"/>
</dbReference>
<gene>
    <name evidence="12" type="primary">LOC125178582</name>
</gene>
<dbReference type="KEGG" id="hazt:125178582"/>
<dbReference type="InterPro" id="IPR013320">
    <property type="entry name" value="ConA-like_dom_sf"/>
</dbReference>
<dbReference type="Proteomes" id="UP000694843">
    <property type="component" value="Unplaced"/>
</dbReference>
<dbReference type="GeneID" id="125178582"/>
<organism evidence="11 12">
    <name type="scientific">Hyalella azteca</name>
    <name type="common">Amphipod</name>
    <dbReference type="NCBI Taxonomy" id="294128"/>
    <lineage>
        <taxon>Eukaryota</taxon>
        <taxon>Metazoa</taxon>
        <taxon>Ecdysozoa</taxon>
        <taxon>Arthropoda</taxon>
        <taxon>Crustacea</taxon>
        <taxon>Multicrustacea</taxon>
        <taxon>Malacostraca</taxon>
        <taxon>Eumalacostraca</taxon>
        <taxon>Peracarida</taxon>
        <taxon>Amphipoda</taxon>
        <taxon>Senticaudata</taxon>
        <taxon>Talitrida</taxon>
        <taxon>Talitroidea</taxon>
        <taxon>Hyalellidae</taxon>
        <taxon>Hyalella</taxon>
    </lineage>
</organism>
<evidence type="ECO:0000259" key="10">
    <source>
        <dbReference type="PROSITE" id="PS50268"/>
    </source>
</evidence>
<dbReference type="GO" id="GO:0007156">
    <property type="term" value="P:homophilic cell adhesion via plasma membrane adhesion molecules"/>
    <property type="evidence" value="ECO:0007669"/>
    <property type="project" value="InterPro"/>
</dbReference>
<dbReference type="GO" id="GO:0031175">
    <property type="term" value="P:neuron projection development"/>
    <property type="evidence" value="ECO:0007669"/>
    <property type="project" value="TreeGrafter"/>
</dbReference>
<dbReference type="Pfam" id="PF00008">
    <property type="entry name" value="EGF"/>
    <property type="match status" value="1"/>
</dbReference>
<dbReference type="Gene3D" id="2.10.25.10">
    <property type="entry name" value="Laminin"/>
    <property type="match status" value="2"/>
</dbReference>
<feature type="domain" description="Cadherin" evidence="10">
    <location>
        <begin position="22"/>
        <end position="138"/>
    </location>
</feature>
<dbReference type="GO" id="GO:0016342">
    <property type="term" value="C:catenin complex"/>
    <property type="evidence" value="ECO:0007669"/>
    <property type="project" value="TreeGrafter"/>
</dbReference>
<dbReference type="GO" id="GO:0045296">
    <property type="term" value="F:cadherin binding"/>
    <property type="evidence" value="ECO:0007669"/>
    <property type="project" value="TreeGrafter"/>
</dbReference>
<feature type="domain" description="Cadherin" evidence="10">
    <location>
        <begin position="140"/>
        <end position="280"/>
    </location>
</feature>
<accession>A0A979FPT4</accession>
<dbReference type="Gene3D" id="2.60.40.60">
    <property type="entry name" value="Cadherins"/>
    <property type="match status" value="2"/>
</dbReference>
<evidence type="ECO:0000256" key="1">
    <source>
        <dbReference type="ARBA" id="ARBA00004370"/>
    </source>
</evidence>
<dbReference type="GO" id="GO:0005509">
    <property type="term" value="F:calcium ion binding"/>
    <property type="evidence" value="ECO:0007669"/>
    <property type="project" value="UniProtKB-UniRule"/>
</dbReference>
<evidence type="ECO:0000256" key="2">
    <source>
        <dbReference type="ARBA" id="ARBA00022737"/>
    </source>
</evidence>
<dbReference type="InterPro" id="IPR002126">
    <property type="entry name" value="Cadherin-like_dom"/>
</dbReference>
<dbReference type="SMART" id="SM00282">
    <property type="entry name" value="LamG"/>
    <property type="match status" value="1"/>
</dbReference>
<dbReference type="GO" id="GO:0007163">
    <property type="term" value="P:establishment or maintenance of cell polarity"/>
    <property type="evidence" value="ECO:0007669"/>
    <property type="project" value="UniProtKB-ARBA"/>
</dbReference>
<dbReference type="InterPro" id="IPR039808">
    <property type="entry name" value="Cadherin"/>
</dbReference>
<sequence>MSGTCSVLVDVEDVNDVPPRWQSAEWFVEAMEGQPPDTVLASLAVVDPDTTNSIAFRVVPGSGRGWQLVTLTRRADGAAAELRAKQTLDYEDPEQRGTLRFQVQVTDQGEDKWYDRYRLGVSYVSLKVKNVNDNTPLFTAGDRQAITLPEDAPVGGVVARLPAADADAGPESGISFSISLESNPESLFSIDGNGTVWLVRRLDREQMALHHLVVLATDTGMPPRTATAALKNSYVNACLVTRLTDVGGKAYHLPYETFHVVIATRSQEPVGDVNDNQPYLLSPRTIPIPEPGRSDPHVDTRRVAFNLTLTDLDDWSLNNGPPFRVFWRRSDALPDTPAPRKRMEVQRISFSAVSFGVDRILFLTRLHRASAWKSKGYLSVPDTIPDTSAPRKRMEVQRISFSAAQTVTSENVVHIPTVARLSLEGREDAGSDLATAAIIVADNGKPRMTSTITITFIKDHHRENKSKKKIINVFKMKRSGAVLALGRVQDGRGLQGPYKEHSWLKAHPFFKLDQISGELHLLPSARARKYDLVVSSTTSTGTQSLTELEVNVEMEQLKEITEMILLDLILDACHAQLTPSVTARAVPLEIAASSTTLLTPDESGDSHVSRLLKLMSGHAATAADVRLATAGSEQDGAGPSADMQVISVSDLLKTEDAPPAARIWVASSTEADALELLFKRRAKEIENVLGFSLLGVGTSMLGTCSREPESCSCCCRDKISMSGNFSTVQTSSLTHVGPELTLEMVCGCTTSRIHGNLSKEVEITDPLVVHSSGFENLAPSAHAVLSAEANVCTNNFCMNGGRCLVSDDNKPRCICPPGTEGPHCKVTTRQFHETFRTSSSMSGSWCWLPPLPSCTRLHISLYLLTNKRNGLFLYSGNEQFNLYQPYIALQLVNGMPQAMVRTSITGPTTTLTLNAPVADDQWHRIDFLWVDKTLLFYVDQCSLGNLNPFSYSLPSSRPGPLSPDHTANLNRCRQSARLQSSFRKSVLNFPLQLGSRDIIFRNDANLTQTHETFTGCISTVRVNNKIMNFYKTWERLSWVKAVVKVAADIAAYYQTRCVGSDERRSCVCNAGFEGLRCKQKTVPAMLAENSFAHIALSFSPQLYSNVIQFRIRTRESSGLIVLLSSQHRLSFVAVLLEEGRACLKFSDPPNSPLSLCLRDALNDGTWHSVTASRLDGHALPLPPYYKFTKWGALTYEQGFHEGCDAPDACVNFTCTRPLVCKDTWRGGYCGCPDGRSMSPDRTTCEDINECVWRPCFNGGSCVNTAP</sequence>
<dbReference type="Pfam" id="PF00028">
    <property type="entry name" value="Cadherin"/>
    <property type="match status" value="1"/>
</dbReference>
<dbReference type="InterPro" id="IPR000742">
    <property type="entry name" value="EGF"/>
</dbReference>
<dbReference type="PROSITE" id="PS50026">
    <property type="entry name" value="EGF_3"/>
    <property type="match status" value="2"/>
</dbReference>
<comment type="caution">
    <text evidence="7">Lacks conserved residue(s) required for the propagation of feature annotation.</text>
</comment>
<dbReference type="PANTHER" id="PTHR24027">
    <property type="entry name" value="CADHERIN-23"/>
    <property type="match status" value="1"/>
</dbReference>
<dbReference type="GO" id="GO:0016477">
    <property type="term" value="P:cell migration"/>
    <property type="evidence" value="ECO:0007669"/>
    <property type="project" value="TreeGrafter"/>
</dbReference>
<keyword evidence="11" id="KW-1185">Reference proteome</keyword>
<dbReference type="Pfam" id="PF00054">
    <property type="entry name" value="Laminin_G_1"/>
    <property type="match status" value="1"/>
</dbReference>
<dbReference type="AlphaFoldDB" id="A0A979FPT4"/>
<reference evidence="12" key="1">
    <citation type="submission" date="2025-08" db="UniProtKB">
        <authorList>
            <consortium name="RefSeq"/>
        </authorList>
    </citation>
    <scope>IDENTIFICATION</scope>
    <source>
        <tissue evidence="12">Whole organism</tissue>
    </source>
</reference>
<dbReference type="GO" id="GO:0001736">
    <property type="term" value="P:establishment of planar polarity"/>
    <property type="evidence" value="ECO:0007669"/>
    <property type="project" value="UniProtKB-ARBA"/>
</dbReference>
<feature type="domain" description="EGF-like" evidence="9">
    <location>
        <begin position="1246"/>
        <end position="1266"/>
    </location>
</feature>
<keyword evidence="5 7" id="KW-1015">Disulfide bond</keyword>
<feature type="domain" description="EGF-like" evidence="9">
    <location>
        <begin position="788"/>
        <end position="825"/>
    </location>
</feature>
<protein>
    <submittedName>
        <fullName evidence="12">Neural-cadherin 2</fullName>
    </submittedName>
</protein>
<dbReference type="InterPro" id="IPR001791">
    <property type="entry name" value="Laminin_G"/>
</dbReference>
<dbReference type="SMART" id="SM00181">
    <property type="entry name" value="EGF"/>
    <property type="match status" value="3"/>
</dbReference>
<evidence type="ECO:0000259" key="8">
    <source>
        <dbReference type="PROSITE" id="PS50025"/>
    </source>
</evidence>
<evidence type="ECO:0000256" key="5">
    <source>
        <dbReference type="ARBA" id="ARBA00023157"/>
    </source>
</evidence>